<dbReference type="GO" id="GO:0009887">
    <property type="term" value="P:animal organ morphogenesis"/>
    <property type="evidence" value="ECO:0007669"/>
    <property type="project" value="TreeGrafter"/>
</dbReference>
<evidence type="ECO:0000256" key="4">
    <source>
        <dbReference type="ARBA" id="ARBA00022729"/>
    </source>
</evidence>
<evidence type="ECO:0000259" key="13">
    <source>
        <dbReference type="PROSITE" id="PS50025"/>
    </source>
</evidence>
<dbReference type="FunFam" id="2.10.25.10:FF:000074">
    <property type="entry name" value="Laminin subunit alpha"/>
    <property type="match status" value="2"/>
</dbReference>
<dbReference type="FunFam" id="2.10.25.10:FF:000188">
    <property type="entry name" value="Laminin subunit gamma 2"/>
    <property type="match status" value="1"/>
</dbReference>
<dbReference type="InterPro" id="IPR000742">
    <property type="entry name" value="EGF"/>
</dbReference>
<dbReference type="Gene3D" id="2.60.120.200">
    <property type="match status" value="5"/>
</dbReference>
<dbReference type="Pfam" id="PF24973">
    <property type="entry name" value="EGF_LMN_ATRN"/>
    <property type="match status" value="1"/>
</dbReference>
<feature type="domain" description="Laminin G" evidence="13">
    <location>
        <begin position="1866"/>
        <end position="2042"/>
    </location>
</feature>
<comment type="subcellular location">
    <subcellularLocation>
        <location evidence="1">Secreted</location>
        <location evidence="1">Extracellular space</location>
        <location evidence="1">Extracellular matrix</location>
        <location evidence="1">Basement membrane</location>
    </subcellularLocation>
</comment>
<feature type="disulfide bond" evidence="11">
    <location>
        <begin position="656"/>
        <end position="665"/>
    </location>
</feature>
<feature type="non-terminal residue" evidence="16">
    <location>
        <position position="1"/>
    </location>
</feature>
<dbReference type="GO" id="GO:0048731">
    <property type="term" value="P:system development"/>
    <property type="evidence" value="ECO:0007669"/>
    <property type="project" value="UniProtKB-ARBA"/>
</dbReference>
<feature type="domain" description="Laminin EGF-like" evidence="14">
    <location>
        <begin position="145"/>
        <end position="190"/>
    </location>
</feature>
<dbReference type="SMART" id="SM00282">
    <property type="entry name" value="LamG"/>
    <property type="match status" value="5"/>
</dbReference>
<protein>
    <submittedName>
        <fullName evidence="16">Putative extracellular matrix glycoprotein laminin subunit alpha and gamma</fullName>
    </submittedName>
</protein>
<keyword evidence="8" id="KW-0325">Glycoprotein</keyword>
<dbReference type="SMART" id="SM00281">
    <property type="entry name" value="LamB"/>
    <property type="match status" value="1"/>
</dbReference>
<feature type="domain" description="Laminin G" evidence="13">
    <location>
        <begin position="1248"/>
        <end position="1434"/>
    </location>
</feature>
<feature type="domain" description="Laminin EGF-like" evidence="14">
    <location>
        <begin position="191"/>
        <end position="246"/>
    </location>
</feature>
<feature type="disulfide bond" evidence="11">
    <location>
        <begin position="166"/>
        <end position="175"/>
    </location>
</feature>
<feature type="disulfide bond" evidence="11">
    <location>
        <begin position="52"/>
        <end position="69"/>
    </location>
</feature>
<dbReference type="PANTHER" id="PTHR10574">
    <property type="entry name" value="NETRIN/LAMININ-RELATED"/>
    <property type="match status" value="1"/>
</dbReference>
<dbReference type="SUPFAM" id="SSF49899">
    <property type="entry name" value="Concanavalin A-like lectins/glucanases"/>
    <property type="match status" value="5"/>
</dbReference>
<dbReference type="Pfam" id="PF00052">
    <property type="entry name" value="Laminin_B"/>
    <property type="match status" value="1"/>
</dbReference>
<feature type="disulfide bond" evidence="11">
    <location>
        <begin position="217"/>
        <end position="226"/>
    </location>
</feature>
<dbReference type="GO" id="GO:0005604">
    <property type="term" value="C:basement membrane"/>
    <property type="evidence" value="ECO:0007669"/>
    <property type="project" value="UniProtKB-SubCell"/>
</dbReference>
<keyword evidence="7 11" id="KW-1015">Disulfide bond</keyword>
<dbReference type="InterPro" id="IPR013320">
    <property type="entry name" value="ConA-like_dom_sf"/>
</dbReference>
<keyword evidence="3" id="KW-0272">Extracellular matrix</keyword>
<dbReference type="PRINTS" id="PR00011">
    <property type="entry name" value="EGFLAMININ"/>
</dbReference>
<dbReference type="Pfam" id="PF02210">
    <property type="entry name" value="Laminin_G_2"/>
    <property type="match status" value="4"/>
</dbReference>
<dbReference type="InterPro" id="IPR050440">
    <property type="entry name" value="Laminin/Netrin_ECM"/>
</dbReference>
<feature type="coiled-coil region" evidence="12">
    <location>
        <begin position="1182"/>
        <end position="1241"/>
    </location>
</feature>
<dbReference type="InterPro" id="IPR002049">
    <property type="entry name" value="LE_dom"/>
</dbReference>
<feature type="disulfide bond" evidence="11">
    <location>
        <begin position="147"/>
        <end position="164"/>
    </location>
</feature>
<organism evidence="16">
    <name type="scientific">Corethrella appendiculata</name>
    <dbReference type="NCBI Taxonomy" id="1370023"/>
    <lineage>
        <taxon>Eukaryota</taxon>
        <taxon>Metazoa</taxon>
        <taxon>Ecdysozoa</taxon>
        <taxon>Arthropoda</taxon>
        <taxon>Hexapoda</taxon>
        <taxon>Insecta</taxon>
        <taxon>Pterygota</taxon>
        <taxon>Neoptera</taxon>
        <taxon>Endopterygota</taxon>
        <taxon>Diptera</taxon>
        <taxon>Nematocera</taxon>
        <taxon>Culicoidea</taxon>
        <taxon>Chaoboridae</taxon>
        <taxon>Corethrella</taxon>
    </lineage>
</organism>
<dbReference type="Gene3D" id="2.10.25.10">
    <property type="entry name" value="Laminin"/>
    <property type="match status" value="7"/>
</dbReference>
<feature type="disulfide bond" evidence="11">
    <location>
        <begin position="145"/>
        <end position="157"/>
    </location>
</feature>
<evidence type="ECO:0000256" key="7">
    <source>
        <dbReference type="ARBA" id="ARBA00023157"/>
    </source>
</evidence>
<dbReference type="PANTHER" id="PTHR10574:SF444">
    <property type="entry name" value="BASEMENT MEMBRANE-SPECIFIC HEPARAN SULFATE PROTEOGLYCAN CORE PROTEIN"/>
    <property type="match status" value="1"/>
</dbReference>
<feature type="disulfide bond" evidence="10">
    <location>
        <begin position="2201"/>
        <end position="2228"/>
    </location>
</feature>
<dbReference type="Pfam" id="PF00053">
    <property type="entry name" value="EGF_laminin"/>
    <property type="match status" value="5"/>
</dbReference>
<dbReference type="FunFam" id="2.60.120.200:FF:000200">
    <property type="entry name" value="Laminin subunit alpha-3"/>
    <property type="match status" value="1"/>
</dbReference>
<keyword evidence="4" id="KW-0732">Signal</keyword>
<feature type="disulfide bond" evidence="11">
    <location>
        <begin position="637"/>
        <end position="654"/>
    </location>
</feature>
<feature type="disulfide bond" evidence="11">
    <location>
        <begin position="635"/>
        <end position="647"/>
    </location>
</feature>
<evidence type="ECO:0000256" key="10">
    <source>
        <dbReference type="PROSITE-ProRule" id="PRU00122"/>
    </source>
</evidence>
<feature type="domain" description="Laminin EGF-like" evidence="14">
    <location>
        <begin position="50"/>
        <end position="97"/>
    </location>
</feature>
<feature type="coiled-coil region" evidence="12">
    <location>
        <begin position="914"/>
        <end position="970"/>
    </location>
</feature>
<feature type="disulfide bond" evidence="11">
    <location>
        <begin position="3"/>
        <end position="20"/>
    </location>
</feature>
<proteinExistence type="evidence at transcript level"/>
<evidence type="ECO:0000256" key="6">
    <source>
        <dbReference type="ARBA" id="ARBA00022869"/>
    </source>
</evidence>
<feature type="domain" description="Laminin G" evidence="13">
    <location>
        <begin position="2047"/>
        <end position="2228"/>
    </location>
</feature>
<comment type="caution">
    <text evidence="11">Lacks conserved residue(s) required for the propagation of feature annotation.</text>
</comment>
<dbReference type="EMBL" id="GANO01003768">
    <property type="protein sequence ID" value="JAB56103.1"/>
    <property type="molecule type" value="mRNA"/>
</dbReference>
<dbReference type="InterPro" id="IPR000034">
    <property type="entry name" value="Laminin_IV"/>
</dbReference>
<evidence type="ECO:0000256" key="3">
    <source>
        <dbReference type="ARBA" id="ARBA00022530"/>
    </source>
</evidence>
<accession>W4VRF0</accession>
<keyword evidence="6" id="KW-0084">Basement membrane</keyword>
<feature type="disulfide bond" evidence="11">
    <location>
        <begin position="553"/>
        <end position="562"/>
    </location>
</feature>
<keyword evidence="2" id="KW-0964">Secreted</keyword>
<keyword evidence="12" id="KW-0175">Coiled coil</keyword>
<feature type="domain" description="Laminin EGF-like" evidence="14">
    <location>
        <begin position="534"/>
        <end position="580"/>
    </location>
</feature>
<evidence type="ECO:0000256" key="9">
    <source>
        <dbReference type="ARBA" id="ARBA00023292"/>
    </source>
</evidence>
<dbReference type="CDD" id="cd00055">
    <property type="entry name" value="EGF_Lam"/>
    <property type="match status" value="8"/>
</dbReference>
<sequence>CNCHIHGAKDRVCHHISGQCKCKENVEGRHCNRCRSGYWNIDSKDGCIPCTCNLNGSENDACDSYSGQCFCKQGVEGLNCDKCQIGYYGFSSQGCKQCDKCDSPAYVCDSETGRCICPPLSQGYECSTCVANTWGWEYQKGCQHCECDKVGSIGQSCDLASGRCTCKQGYDGRKCDYCAKGYYGYPHCQKCGCDVRGSIASEEDGIVDCNDNGQCPCKELVFGLKCDQCKDVTFGLSEVNPNGCTRCFCFGRSLECQQSHYSWGQVRLPGSRNLSVDYIERDTNNYHDDTEYVVVIQLEGTRTHQQDAEIKNMNGLDLIPKSMGNVSIGRYGVFQYPLYFQLPPQFLGDRVTSYGGLLNFTLSTINAFQSLGKETLRQFPLVQLHTHERLILDYYDDDDSLYDHKQYSIRLHESNWRYHFDENFSHLFETYNKSISSRAILMTALQNVKHIFLRATTANDFTQVVISNVSLDVAIDIPGVDNNAAIGVELCECPEKYNSSSCQDPADGFFRYRLPPKVDDAIVIDDFIGRVLPCDCNGRSEICHKETGVCKNCRNNTGGDYCEICAEGFYGSPNLGQCQPCPCPETQKNFARGCKVYDNQVSCICKPGYDGDLCEFCSDGYFGLPHLEDGFCEECDCSEEGSISSLCDKSTGQCKCRPGIIGRKCDRCELAKHFLKDSRCQPCDNCTVTLLEDLETMSKKLLYGSGHIDLNGIPAPYLEVEKYENYTEVLDPQIQDLTDVRKYFENFDKQRISEMKQEAVKLNRKLKKLSNKSDIRNGETVKLHAAAETLHHEIEQMKEKILRTIDELNYYGTHDHHIKLPIALQEAEDLLYGIKTMHNKLELSPDALDCARKQFKQWNNYSNVITQNRNQFQQMVYDLDELKLKFVDFDTFHKHVFHTSAEAEIYQSKNQEKYGNLLNKYKQMEQLLEEIQEELNEDVLSNADIMLNRLDDNIDKMKNDKKTLDELNSQIDGTIVEFDDILDEYNKTIIPDAILHANDLKQRADEYQRKFQSTENGAANAVRASTAYRNITLAIEDAKQLSLEAIDAAKLANDEINPLDGESKIKIAENSLLDSIDLLDNSKQRFDQANKLNEIMAQKHKNVENIQNIIWRSGNDNNKLYANANSFSNDQHMKELKNSIERSSKISDQMREVRKEAVSVNNDVYELKRMLANLEPDWDSKLSMAEENVSQSLSNIRNADKQLSGVEAFSLKQHEKFKADNKTISEMLQKLRDNIAKAKHAAEGIRISIESKDTKCIRSYLPQTFGPSTTNTITMSIALNRKNKNSPLLFLQGDDRKFIALEMIDRKINLVWNLGGDSKILTHPVEIKTRDPKYDDAWYQIEASRVMNLCTLNVRRMTNNGVLNSSTPVSNATDPAFTRLNIDPNNRIWIGGVPSDLRPPELQTNSGLNVIIHQIFIDQKQIGLWHFAHSEGSCGGAMLGAVESTSNTNDRHFNGEGYSVVQANVKSKLRFNLQMTFKTLDENALLFLAVDDINNRSISLTLHEGRIVFRIDYGGESKLEINTTKKYNTGAWVSVDAARIFTRTNTESGNLRINNEVSISGAPTSPINNGSLPDLRRNGTFYFGGVHPGFKSNITKAPGADHAFLGCMKDIRVEQESYDPLDSSQHFGIEPACKEVITKAGFYGNGYVEFHSHTLEKQANFGFIFRTLQPDCLLLLSAYPPHVLENYDAKDIRGSYAVVLVDGHIHLWMDAGKGNIELISNSSLNDGEYHTVTVLKRRGRLELRIDDEFQSAKTLNGPPFIVNSPTNEGGLYIGGAPDYQEFDNLAKKFDGLEGSIKDIIFNNKRINYNERLNFTNVQIGRDGPPMGLQGMHMVLMKTEPIGSSFKPAQEGCYKVGSYSYEPNAFKYGDKPRSHSVVNIAARHLWQRNFNIQFDFRTYYPNGVLFVAPGSKEKQKHFVVLTLRDGFLSLIVRGRRRDELKLPTKLNNGQWHHITFNSFKKKATLMVEIGHTHKFNSAQIKLPKKLNAANTIYVGGIPDDNLTLPIEVVAKLEEFKGCLRRFAVNNSTQDLARPGRHLNVGQCFPRIEQGSYFPGDAYAIYKRNFHIGKFIELGLEFRTSEMNGILMNVAEPSGLPALSLEVFNGNIVMAADIGNGKPFRVETTLPSKFTLCDNRWHNVSALFEEQQIAVRIDNYPSIIALSSNNGTRTGKVNTKSPLYIGGLPERGASYGTLSTRENFKGCIRNVVIRDDRKDWTDMDSLHNVLLSECLAIN</sequence>
<evidence type="ECO:0000256" key="5">
    <source>
        <dbReference type="ARBA" id="ARBA00022737"/>
    </source>
</evidence>
<evidence type="ECO:0000256" key="8">
    <source>
        <dbReference type="ARBA" id="ARBA00023180"/>
    </source>
</evidence>
<dbReference type="CDD" id="cd00110">
    <property type="entry name" value="LamG"/>
    <property type="match status" value="5"/>
</dbReference>
<dbReference type="PROSITE" id="PS50025">
    <property type="entry name" value="LAM_G_DOMAIN"/>
    <property type="match status" value="5"/>
</dbReference>
<dbReference type="SMART" id="SM00180">
    <property type="entry name" value="EGF_Lam"/>
    <property type="match status" value="8"/>
</dbReference>
<evidence type="ECO:0000256" key="11">
    <source>
        <dbReference type="PROSITE-ProRule" id="PRU00460"/>
    </source>
</evidence>
<dbReference type="InterPro" id="IPR056863">
    <property type="entry name" value="LMN_ATRN_NET-like_EGF"/>
</dbReference>
<dbReference type="PROSITE" id="PS51115">
    <property type="entry name" value="LAMININ_IVA"/>
    <property type="match status" value="1"/>
</dbReference>
<reference evidence="16" key="1">
    <citation type="journal article" date="2014" name="Insect Biochem. Mol. Biol.">
        <title>An insight into the sialome of the frog biting fly, Corethrella appendiculata.</title>
        <authorList>
            <person name="Ribeiro J.M.C."/>
            <person name="Chagas A.C."/>
            <person name="Pham V.M."/>
            <person name="Lounibos L.P."/>
            <person name="Calvo E."/>
        </authorList>
    </citation>
    <scope>NUCLEOTIDE SEQUENCE</scope>
    <source>
        <tissue evidence="16">Salivary glands</tissue>
    </source>
</reference>
<dbReference type="SMART" id="SM00181">
    <property type="entry name" value="EGF"/>
    <property type="match status" value="7"/>
</dbReference>
<feature type="domain" description="Laminin EGF-like" evidence="14">
    <location>
        <begin position="1"/>
        <end position="49"/>
    </location>
</feature>
<dbReference type="FunFam" id="2.10.25.10:FF:000034">
    <property type="entry name" value="Laminin subunit alpha 3"/>
    <property type="match status" value="1"/>
</dbReference>
<feature type="disulfide bond" evidence="11">
    <location>
        <begin position="50"/>
        <end position="62"/>
    </location>
</feature>
<dbReference type="FunFam" id="2.10.25.10:FF:000561">
    <property type="entry name" value="Wing blister, isoform B"/>
    <property type="match status" value="1"/>
</dbReference>
<evidence type="ECO:0000256" key="1">
    <source>
        <dbReference type="ARBA" id="ARBA00004302"/>
    </source>
</evidence>
<dbReference type="GO" id="GO:0009888">
    <property type="term" value="P:tissue development"/>
    <property type="evidence" value="ECO:0007669"/>
    <property type="project" value="TreeGrafter"/>
</dbReference>
<feature type="coiled-coil region" evidence="12">
    <location>
        <begin position="752"/>
        <end position="807"/>
    </location>
</feature>
<feature type="disulfide bond" evidence="11">
    <location>
        <begin position="71"/>
        <end position="80"/>
    </location>
</feature>
<keyword evidence="5" id="KW-0677">Repeat</keyword>
<evidence type="ECO:0000256" key="12">
    <source>
        <dbReference type="SAM" id="Coils"/>
    </source>
</evidence>
<feature type="domain" description="Laminin G" evidence="13">
    <location>
        <begin position="1637"/>
        <end position="1852"/>
    </location>
</feature>
<name>W4VRF0_9DIPT</name>
<feature type="disulfide bond" evidence="11">
    <location>
        <begin position="22"/>
        <end position="31"/>
    </location>
</feature>
<feature type="domain" description="Laminin IV type A" evidence="15">
    <location>
        <begin position="288"/>
        <end position="490"/>
    </location>
</feature>
<dbReference type="InterPro" id="IPR001791">
    <property type="entry name" value="Laminin_G"/>
</dbReference>
<feature type="domain" description="Laminin EGF-like" evidence="14">
    <location>
        <begin position="635"/>
        <end position="682"/>
    </location>
</feature>
<evidence type="ECO:0000259" key="15">
    <source>
        <dbReference type="PROSITE" id="PS51115"/>
    </source>
</evidence>
<evidence type="ECO:0000259" key="14">
    <source>
        <dbReference type="PROSITE" id="PS50027"/>
    </source>
</evidence>
<keyword evidence="9 11" id="KW-0424">Laminin EGF-like domain</keyword>
<dbReference type="Pfam" id="PF00054">
    <property type="entry name" value="Laminin_G_1"/>
    <property type="match status" value="1"/>
</dbReference>
<dbReference type="FunFam" id="2.10.25.10:FF:000242">
    <property type="entry name" value="Laminin subunit alpha 1"/>
    <property type="match status" value="1"/>
</dbReference>
<dbReference type="PROSITE" id="PS01248">
    <property type="entry name" value="EGF_LAM_1"/>
    <property type="match status" value="4"/>
</dbReference>
<evidence type="ECO:0000313" key="16">
    <source>
        <dbReference type="EMBL" id="JAB56103.1"/>
    </source>
</evidence>
<evidence type="ECO:0000256" key="2">
    <source>
        <dbReference type="ARBA" id="ARBA00022525"/>
    </source>
</evidence>
<feature type="domain" description="Laminin G" evidence="13">
    <location>
        <begin position="1448"/>
        <end position="1633"/>
    </location>
</feature>
<dbReference type="PROSITE" id="PS50027">
    <property type="entry name" value="EGF_LAM_2"/>
    <property type="match status" value="6"/>
</dbReference>
<feature type="disulfide bond" evidence="11">
    <location>
        <begin position="1"/>
        <end position="13"/>
    </location>
</feature>
<dbReference type="SUPFAM" id="SSF57196">
    <property type="entry name" value="EGF/Laminin"/>
    <property type="match status" value="6"/>
</dbReference>